<evidence type="ECO:0000313" key="1">
    <source>
        <dbReference type="EMBL" id="JAD54112.1"/>
    </source>
</evidence>
<organism evidence="1">
    <name type="scientific">Arundo donax</name>
    <name type="common">Giant reed</name>
    <name type="synonym">Donax arundinaceus</name>
    <dbReference type="NCBI Taxonomy" id="35708"/>
    <lineage>
        <taxon>Eukaryota</taxon>
        <taxon>Viridiplantae</taxon>
        <taxon>Streptophyta</taxon>
        <taxon>Embryophyta</taxon>
        <taxon>Tracheophyta</taxon>
        <taxon>Spermatophyta</taxon>
        <taxon>Magnoliopsida</taxon>
        <taxon>Liliopsida</taxon>
        <taxon>Poales</taxon>
        <taxon>Poaceae</taxon>
        <taxon>PACMAD clade</taxon>
        <taxon>Arundinoideae</taxon>
        <taxon>Arundineae</taxon>
        <taxon>Arundo</taxon>
    </lineage>
</organism>
<reference evidence="1" key="2">
    <citation type="journal article" date="2015" name="Data Brief">
        <title>Shoot transcriptome of the giant reed, Arundo donax.</title>
        <authorList>
            <person name="Barrero R.A."/>
            <person name="Guerrero F.D."/>
            <person name="Moolhuijzen P."/>
            <person name="Goolsby J.A."/>
            <person name="Tidwell J."/>
            <person name="Bellgard S.E."/>
            <person name="Bellgard M.I."/>
        </authorList>
    </citation>
    <scope>NUCLEOTIDE SEQUENCE</scope>
    <source>
        <tissue evidence="1">Shoot tissue taken approximately 20 cm above the soil surface</tissue>
    </source>
</reference>
<sequence>MNLLTNQLSTPQITFTINVVDIYHQMLYFEENQTSC</sequence>
<dbReference type="AlphaFoldDB" id="A0A0A9B4A7"/>
<proteinExistence type="predicted"/>
<reference evidence="1" key="1">
    <citation type="submission" date="2014-09" db="EMBL/GenBank/DDBJ databases">
        <authorList>
            <person name="Magalhaes I.L.F."/>
            <person name="Oliveira U."/>
            <person name="Santos F.R."/>
            <person name="Vidigal T.H.D.A."/>
            <person name="Brescovit A.D."/>
            <person name="Santos A.J."/>
        </authorList>
    </citation>
    <scope>NUCLEOTIDE SEQUENCE</scope>
    <source>
        <tissue evidence="1">Shoot tissue taken approximately 20 cm above the soil surface</tissue>
    </source>
</reference>
<name>A0A0A9B4A7_ARUDO</name>
<accession>A0A0A9B4A7</accession>
<protein>
    <submittedName>
        <fullName evidence="1">Uncharacterized protein</fullName>
    </submittedName>
</protein>
<dbReference type="EMBL" id="GBRH01243783">
    <property type="protein sequence ID" value="JAD54112.1"/>
    <property type="molecule type" value="Transcribed_RNA"/>
</dbReference>